<proteinExistence type="predicted"/>
<dbReference type="EMBL" id="BK015207">
    <property type="protein sequence ID" value="DAD95979.1"/>
    <property type="molecule type" value="Genomic_DNA"/>
</dbReference>
<protein>
    <submittedName>
        <fullName evidence="1">Uncharacterized protein</fullName>
    </submittedName>
</protein>
<evidence type="ECO:0000313" key="1">
    <source>
        <dbReference type="EMBL" id="DAD95979.1"/>
    </source>
</evidence>
<sequence>MDKLESLEKYVITPNVRFYGGYKNNGKDIELCDDFEEGEGYKIHIVDKIINNILIKDVEKEYIMRNGRKVSQKEYQEIELEPEQLLIYIEGQGFVISEYIMLTIDEAIEKYKLLKSPDKE</sequence>
<accession>A0A8S5NPK4</accession>
<name>A0A8S5NPK4_9CAUD</name>
<organism evidence="1">
    <name type="scientific">Myoviridae sp. ctSGm32</name>
    <dbReference type="NCBI Taxonomy" id="2826653"/>
    <lineage>
        <taxon>Viruses</taxon>
        <taxon>Duplodnaviria</taxon>
        <taxon>Heunggongvirae</taxon>
        <taxon>Uroviricota</taxon>
        <taxon>Caudoviricetes</taxon>
    </lineage>
</organism>
<reference evidence="1" key="1">
    <citation type="journal article" date="2021" name="Proc. Natl. Acad. Sci. U.S.A.">
        <title>A Catalog of Tens of Thousands of Viruses from Human Metagenomes Reveals Hidden Associations with Chronic Diseases.</title>
        <authorList>
            <person name="Tisza M.J."/>
            <person name="Buck C.B."/>
        </authorList>
    </citation>
    <scope>NUCLEOTIDE SEQUENCE</scope>
    <source>
        <strain evidence="1">CtSGm32</strain>
    </source>
</reference>